<evidence type="ECO:0000256" key="6">
    <source>
        <dbReference type="ARBA" id="ARBA00022840"/>
    </source>
</evidence>
<dbReference type="Gene3D" id="1.50.10.20">
    <property type="match status" value="1"/>
</dbReference>
<dbReference type="PANTHER" id="PTHR24363">
    <property type="entry name" value="SERINE/THREONINE PROTEIN KINASE"/>
    <property type="match status" value="1"/>
</dbReference>
<dbReference type="EMBL" id="JBHUKU010000008">
    <property type="protein sequence ID" value="MFD2460294.1"/>
    <property type="molecule type" value="Genomic_DNA"/>
</dbReference>
<comment type="catalytic activity">
    <reaction evidence="7">
        <text>L-threonyl-[protein] + ATP = O-phospho-L-threonyl-[protein] + ADP + H(+)</text>
        <dbReference type="Rhea" id="RHEA:46608"/>
        <dbReference type="Rhea" id="RHEA-COMP:11060"/>
        <dbReference type="Rhea" id="RHEA-COMP:11605"/>
        <dbReference type="ChEBI" id="CHEBI:15378"/>
        <dbReference type="ChEBI" id="CHEBI:30013"/>
        <dbReference type="ChEBI" id="CHEBI:30616"/>
        <dbReference type="ChEBI" id="CHEBI:61977"/>
        <dbReference type="ChEBI" id="CHEBI:456216"/>
        <dbReference type="EC" id="2.7.11.1"/>
    </reaction>
</comment>
<dbReference type="PROSITE" id="PS50011">
    <property type="entry name" value="PROTEIN_KINASE_DOM"/>
    <property type="match status" value="1"/>
</dbReference>
<evidence type="ECO:0000256" key="4">
    <source>
        <dbReference type="ARBA" id="ARBA00022741"/>
    </source>
</evidence>
<comment type="catalytic activity">
    <reaction evidence="8">
        <text>L-seryl-[protein] + ATP = O-phospho-L-seryl-[protein] + ADP + H(+)</text>
        <dbReference type="Rhea" id="RHEA:17989"/>
        <dbReference type="Rhea" id="RHEA-COMP:9863"/>
        <dbReference type="Rhea" id="RHEA-COMP:11604"/>
        <dbReference type="ChEBI" id="CHEBI:15378"/>
        <dbReference type="ChEBI" id="CHEBI:29999"/>
        <dbReference type="ChEBI" id="CHEBI:30616"/>
        <dbReference type="ChEBI" id="CHEBI:83421"/>
        <dbReference type="ChEBI" id="CHEBI:456216"/>
        <dbReference type="EC" id="2.7.11.1"/>
    </reaction>
</comment>
<reference evidence="11" key="1">
    <citation type="journal article" date="2019" name="Int. J. Syst. Evol. Microbiol.">
        <title>The Global Catalogue of Microorganisms (GCM) 10K type strain sequencing project: providing services to taxonomists for standard genome sequencing and annotation.</title>
        <authorList>
            <consortium name="The Broad Institute Genomics Platform"/>
            <consortium name="The Broad Institute Genome Sequencing Center for Infectious Disease"/>
            <person name="Wu L."/>
            <person name="Ma J."/>
        </authorList>
    </citation>
    <scope>NUCLEOTIDE SEQUENCE [LARGE SCALE GENOMIC DNA]</scope>
    <source>
        <strain evidence="11">CGMCC 4.7643</strain>
    </source>
</reference>
<evidence type="ECO:0000256" key="5">
    <source>
        <dbReference type="ARBA" id="ARBA00022777"/>
    </source>
</evidence>
<evidence type="ECO:0000259" key="9">
    <source>
        <dbReference type="PROSITE" id="PS50011"/>
    </source>
</evidence>
<keyword evidence="6" id="KW-0067">ATP-binding</keyword>
<accession>A0ABW5GHR3</accession>
<protein>
    <recommendedName>
        <fullName evidence="1">non-specific serine/threonine protein kinase</fullName>
        <ecNumber evidence="1">2.7.11.1</ecNumber>
    </recommendedName>
</protein>
<organism evidence="10 11">
    <name type="scientific">Amycolatopsis samaneae</name>
    <dbReference type="NCBI Taxonomy" id="664691"/>
    <lineage>
        <taxon>Bacteria</taxon>
        <taxon>Bacillati</taxon>
        <taxon>Actinomycetota</taxon>
        <taxon>Actinomycetes</taxon>
        <taxon>Pseudonocardiales</taxon>
        <taxon>Pseudonocardiaceae</taxon>
        <taxon>Amycolatopsis</taxon>
    </lineage>
</organism>
<dbReference type="NCBIfam" id="NF038151">
    <property type="entry name" value="lanthi_synth_III"/>
    <property type="match status" value="1"/>
</dbReference>
<name>A0ABW5GHR3_9PSEU</name>
<dbReference type="InterPro" id="IPR057929">
    <property type="entry name" value="RamC_N"/>
</dbReference>
<dbReference type="SUPFAM" id="SSF56112">
    <property type="entry name" value="Protein kinase-like (PK-like)"/>
    <property type="match status" value="1"/>
</dbReference>
<dbReference type="SMART" id="SM00220">
    <property type="entry name" value="S_TKc"/>
    <property type="match status" value="1"/>
</dbReference>
<evidence type="ECO:0000256" key="3">
    <source>
        <dbReference type="ARBA" id="ARBA00022679"/>
    </source>
</evidence>
<evidence type="ECO:0000256" key="7">
    <source>
        <dbReference type="ARBA" id="ARBA00047899"/>
    </source>
</evidence>
<dbReference type="RefSeq" id="WP_345398013.1">
    <property type="nucleotide sequence ID" value="NZ_BAABHG010000009.1"/>
</dbReference>
<proteinExistence type="predicted"/>
<evidence type="ECO:0000256" key="1">
    <source>
        <dbReference type="ARBA" id="ARBA00012513"/>
    </source>
</evidence>
<dbReference type="SMART" id="SM01260">
    <property type="entry name" value="LANC_like"/>
    <property type="match status" value="1"/>
</dbReference>
<comment type="caution">
    <text evidence="10">The sequence shown here is derived from an EMBL/GenBank/DDBJ whole genome shotgun (WGS) entry which is preliminary data.</text>
</comment>
<dbReference type="InterPro" id="IPR058053">
    <property type="entry name" value="RamC_C"/>
</dbReference>
<dbReference type="CDD" id="cd04791">
    <property type="entry name" value="LanC_SerThrkinase"/>
    <property type="match status" value="1"/>
</dbReference>
<evidence type="ECO:0000313" key="11">
    <source>
        <dbReference type="Proteomes" id="UP001597419"/>
    </source>
</evidence>
<keyword evidence="3" id="KW-0808">Transferase</keyword>
<keyword evidence="11" id="KW-1185">Reference proteome</keyword>
<evidence type="ECO:0000256" key="2">
    <source>
        <dbReference type="ARBA" id="ARBA00022527"/>
    </source>
</evidence>
<dbReference type="Proteomes" id="UP001597419">
    <property type="component" value="Unassembled WGS sequence"/>
</dbReference>
<dbReference type="Gene3D" id="1.10.510.10">
    <property type="entry name" value="Transferase(Phosphotransferase) domain 1"/>
    <property type="match status" value="1"/>
</dbReference>
<sequence>MDVRYEAFCFADPLFFDEQRETGASEDDFTRLLPLPAAGWGERQHGVWRILHPDGLKLPPQGWKIHVSAGLDNAARVLTRVHEYCLERRISYKHLRSRLILLAQNAKYAPRSGSGKLITIYPDGDAQLKRVLGELSAELEGETGAYILSDLRYGRGPLYVRYGGFAEQWVEHGGKRVPAIRKPDGTLIPDQRTPSFTVPEWVKIPPCLAESAADRAKGDPEQFPYRVTSSLHFSNGGGVYLANRKADGEQVVLKEARPHAGLDQEGADAVARLDREHAVLERLAGIPGVPRVHERFTVWEHHYLAMEYMPGVSLGKWLAANYPLSHCDPGEEEFAAYTRRVLGVLGQVERTLTAVHERGVVFGDLHGLNILVGDDDTVSLIDFELAAELATAKRPALGAPGFRAPADRTGAEIDEYALAAIKLWLFLPLVQLLELAPAKVRSYLDFVQHRFPLPEGYAETCLATLARRREPSAKPGAAAHTALDEPEPAWTLVRKQIAEAILASATPGRTDRLFPGDIDQFRPGGGACFGVGAAGVLHALDVAGAGRYPEHEQWLIDAVRREPPTRPGFFDGSYGMAYVLENLGHGEVAGELLRASAALVEQTADHGLERGLAGIGLTQLHFALERKDNEFGRQALHTAVRLADALETADPPGKFGRAGLLSGWSGPALLFIRLFERTGERAWLALADQAVRRDLEECEPTPDGSLQVRDGTARTLPYVGVGSAGILLVAEQLARHEPDAAACESLPGLREACRGEFVIYPGLCYGRSGLLAALSYDPEPDRRVRDAVDRHLARLAWHAIPLKGGLAFPGNQLLRLSMDVNTGGAGILLALSAVLDGTPVLPFLGRAPSPHTSGRG</sequence>
<dbReference type="InterPro" id="IPR011009">
    <property type="entry name" value="Kinase-like_dom_sf"/>
</dbReference>
<dbReference type="InterPro" id="IPR007822">
    <property type="entry name" value="LANC-like"/>
</dbReference>
<keyword evidence="5" id="KW-0418">Kinase</keyword>
<dbReference type="InterPro" id="IPR053524">
    <property type="entry name" value="Aerial_hyphae_peptide-synth"/>
</dbReference>
<evidence type="ECO:0000256" key="8">
    <source>
        <dbReference type="ARBA" id="ARBA00048679"/>
    </source>
</evidence>
<dbReference type="EC" id="2.7.11.1" evidence="1"/>
<keyword evidence="4" id="KW-0547">Nucleotide-binding</keyword>
<dbReference type="PANTHER" id="PTHR24363:SF0">
    <property type="entry name" value="SERINE_THREONINE KINASE LIKE DOMAIN CONTAINING 1"/>
    <property type="match status" value="1"/>
</dbReference>
<feature type="domain" description="Protein kinase" evidence="9">
    <location>
        <begin position="225"/>
        <end position="579"/>
    </location>
</feature>
<gene>
    <name evidence="10" type="primary">lanKC</name>
    <name evidence="10" type="ORF">ACFSYJ_16910</name>
</gene>
<dbReference type="InterPro" id="IPR000719">
    <property type="entry name" value="Prot_kinase_dom"/>
</dbReference>
<evidence type="ECO:0000313" key="10">
    <source>
        <dbReference type="EMBL" id="MFD2460294.1"/>
    </source>
</evidence>
<keyword evidence="2" id="KW-0723">Serine/threonine-protein kinase</keyword>
<dbReference type="SUPFAM" id="SSF158745">
    <property type="entry name" value="LanC-like"/>
    <property type="match status" value="1"/>
</dbReference>
<dbReference type="Pfam" id="PF00069">
    <property type="entry name" value="Pkinase"/>
    <property type="match status" value="1"/>
</dbReference>
<dbReference type="Gene3D" id="1.50.10.10">
    <property type="match status" value="1"/>
</dbReference>
<dbReference type="Pfam" id="PF25816">
    <property type="entry name" value="RamC_N"/>
    <property type="match status" value="1"/>
</dbReference>
<dbReference type="InterPro" id="IPR012341">
    <property type="entry name" value="6hp_glycosidase-like_sf"/>
</dbReference>